<dbReference type="PANTHER" id="PTHR30086:SF20">
    <property type="entry name" value="ARGININE EXPORTER PROTEIN ARGO-RELATED"/>
    <property type="match status" value="1"/>
</dbReference>
<organism evidence="7 8">
    <name type="scientific">Pararhodobacter marinus</name>
    <dbReference type="NCBI Taxonomy" id="2184063"/>
    <lineage>
        <taxon>Bacteria</taxon>
        <taxon>Pseudomonadati</taxon>
        <taxon>Pseudomonadota</taxon>
        <taxon>Alphaproteobacteria</taxon>
        <taxon>Rhodobacterales</taxon>
        <taxon>Paracoccaceae</taxon>
        <taxon>Pararhodobacter</taxon>
    </lineage>
</organism>
<dbReference type="GO" id="GO:0015171">
    <property type="term" value="F:amino acid transmembrane transporter activity"/>
    <property type="evidence" value="ECO:0007669"/>
    <property type="project" value="TreeGrafter"/>
</dbReference>
<dbReference type="PIRSF" id="PIRSF006324">
    <property type="entry name" value="LeuE"/>
    <property type="match status" value="1"/>
</dbReference>
<dbReference type="Pfam" id="PF01810">
    <property type="entry name" value="LysE"/>
    <property type="match status" value="1"/>
</dbReference>
<feature type="transmembrane region" description="Helical" evidence="6">
    <location>
        <begin position="182"/>
        <end position="200"/>
    </location>
</feature>
<dbReference type="RefSeq" id="WP_109533813.1">
    <property type="nucleotide sequence ID" value="NZ_QEYD01000007.1"/>
</dbReference>
<accession>A0A2U2C8W7</accession>
<name>A0A2U2C8W7_9RHOB</name>
<feature type="transmembrane region" description="Helical" evidence="6">
    <location>
        <begin position="113"/>
        <end position="134"/>
    </location>
</feature>
<dbReference type="GO" id="GO:0005886">
    <property type="term" value="C:plasma membrane"/>
    <property type="evidence" value="ECO:0007669"/>
    <property type="project" value="UniProtKB-SubCell"/>
</dbReference>
<dbReference type="InterPro" id="IPR001123">
    <property type="entry name" value="LeuE-type"/>
</dbReference>
<evidence type="ECO:0000256" key="2">
    <source>
        <dbReference type="ARBA" id="ARBA00022475"/>
    </source>
</evidence>
<dbReference type="AlphaFoldDB" id="A0A2U2C8W7"/>
<dbReference type="OrthoDB" id="9807053at2"/>
<reference evidence="7 8" key="1">
    <citation type="submission" date="2018-05" db="EMBL/GenBank/DDBJ databases">
        <title>Pararhodobacter marina sp. nov., isolated from deep-sea water of the Indian Ocean.</title>
        <authorList>
            <person name="Lai Q.Sr."/>
            <person name="Liu X."/>
            <person name="Shao Z."/>
        </authorList>
    </citation>
    <scope>NUCLEOTIDE SEQUENCE [LARGE SCALE GENOMIC DNA]</scope>
    <source>
        <strain evidence="7 8">CIC4N-9</strain>
    </source>
</reference>
<feature type="transmembrane region" description="Helical" evidence="6">
    <location>
        <begin position="75"/>
        <end position="92"/>
    </location>
</feature>
<comment type="caution">
    <text evidence="7">The sequence shown here is derived from an EMBL/GenBank/DDBJ whole genome shotgun (WGS) entry which is preliminary data.</text>
</comment>
<evidence type="ECO:0000256" key="1">
    <source>
        <dbReference type="ARBA" id="ARBA00004651"/>
    </source>
</evidence>
<gene>
    <name evidence="7" type="ORF">C4N9_13300</name>
</gene>
<feature type="transmembrane region" description="Helical" evidence="6">
    <location>
        <begin position="41"/>
        <end position="69"/>
    </location>
</feature>
<dbReference type="GeneID" id="94365868"/>
<dbReference type="PANTHER" id="PTHR30086">
    <property type="entry name" value="ARGININE EXPORTER PROTEIN ARGO"/>
    <property type="match status" value="1"/>
</dbReference>
<evidence type="ECO:0000313" key="8">
    <source>
        <dbReference type="Proteomes" id="UP000244940"/>
    </source>
</evidence>
<sequence length="202" mass="20946">MIDPWTLLTFVPAALALNLTPGADMMFCLGQGLRGGPRAAMAANLGIALGGMVHVGVAGLGLGALVAAHPALFDAIRWLGVAYLLWLAWKSLRASGLPDMPPVSPRRAFREGLMVNLTNPKVILFVLAFIPQFLDPAGPILPQFLLFGGILSLGGLLVNGAVGLAAGGLAGRLMRSARFATVLGRLSAVIFAGLAARLAFLK</sequence>
<keyword evidence="2" id="KW-1003">Cell membrane</keyword>
<keyword evidence="5 6" id="KW-0472">Membrane</keyword>
<keyword evidence="3 6" id="KW-0812">Transmembrane</keyword>
<dbReference type="Proteomes" id="UP000244940">
    <property type="component" value="Unassembled WGS sequence"/>
</dbReference>
<evidence type="ECO:0000256" key="5">
    <source>
        <dbReference type="ARBA" id="ARBA00023136"/>
    </source>
</evidence>
<proteinExistence type="predicted"/>
<keyword evidence="4 6" id="KW-1133">Transmembrane helix</keyword>
<feature type="transmembrane region" description="Helical" evidence="6">
    <location>
        <begin position="146"/>
        <end position="170"/>
    </location>
</feature>
<feature type="transmembrane region" description="Helical" evidence="6">
    <location>
        <begin position="6"/>
        <end position="29"/>
    </location>
</feature>
<evidence type="ECO:0000313" key="7">
    <source>
        <dbReference type="EMBL" id="PWE28307.1"/>
    </source>
</evidence>
<protein>
    <submittedName>
        <fullName evidence="7">LysE family translocator</fullName>
    </submittedName>
</protein>
<keyword evidence="8" id="KW-1185">Reference proteome</keyword>
<evidence type="ECO:0000256" key="6">
    <source>
        <dbReference type="SAM" id="Phobius"/>
    </source>
</evidence>
<evidence type="ECO:0000256" key="3">
    <source>
        <dbReference type="ARBA" id="ARBA00022692"/>
    </source>
</evidence>
<dbReference type="EMBL" id="QEYD01000007">
    <property type="protein sequence ID" value="PWE28307.1"/>
    <property type="molecule type" value="Genomic_DNA"/>
</dbReference>
<comment type="subcellular location">
    <subcellularLocation>
        <location evidence="1">Cell membrane</location>
        <topology evidence="1">Multi-pass membrane protein</topology>
    </subcellularLocation>
</comment>
<evidence type="ECO:0000256" key="4">
    <source>
        <dbReference type="ARBA" id="ARBA00022989"/>
    </source>
</evidence>